<protein>
    <recommendedName>
        <fullName evidence="2">Reverse transcriptase domain-containing protein</fullName>
    </recommendedName>
</protein>
<evidence type="ECO:0000313" key="3">
    <source>
        <dbReference type="EMBL" id="KAK3205035.1"/>
    </source>
</evidence>
<sequence length="378" mass="43332">MSSLEEEEVLDTKSKGSLRLCVWLRTNSPLKHSFNMRGRADQRKWGMSRDTQRNNVMPQSYNRSTGNLMGIGKVAPTKPSDDKRVEGKRQYPKTMEGDDWATERDAGIKDEIRQDQNRKRLAVREAKQEYDLARSNQAEGNREYEAGRGDNSKYENERGKIVVDCEGRSGGICMFWISNLDVVLLSLTKSDIDVKWKHLFQYSKVKHLYFGGSDHRVILVKVTNHADLVSKRGMRPIKRESIEPVNKTLITLILKSQQAEGMADYRPISLYNVTYKIVARTLANRLCGVMCKVISDNQSAFMLGMIITDITIIGFECPHAIKRRKRKDGSMALKLDMSKAYDRVEWSFLIKMMEKWAFRTNGLTGSRTVSLRFLLPST</sequence>
<dbReference type="SUPFAM" id="SSF56672">
    <property type="entry name" value="DNA/RNA polymerases"/>
    <property type="match status" value="1"/>
</dbReference>
<reference evidence="3" key="1">
    <citation type="journal article" date="2023" name="Plant J.">
        <title>Genome sequences and population genomics provide insights into the demographic history, inbreeding, and mutation load of two 'living fossil' tree species of Dipteronia.</title>
        <authorList>
            <person name="Feng Y."/>
            <person name="Comes H.P."/>
            <person name="Chen J."/>
            <person name="Zhu S."/>
            <person name="Lu R."/>
            <person name="Zhang X."/>
            <person name="Li P."/>
            <person name="Qiu J."/>
            <person name="Olsen K.M."/>
            <person name="Qiu Y."/>
        </authorList>
    </citation>
    <scope>NUCLEOTIDE SEQUENCE</scope>
    <source>
        <strain evidence="3">NBL</strain>
    </source>
</reference>
<feature type="region of interest" description="Disordered" evidence="1">
    <location>
        <begin position="44"/>
        <end position="98"/>
    </location>
</feature>
<evidence type="ECO:0000313" key="4">
    <source>
        <dbReference type="Proteomes" id="UP001281410"/>
    </source>
</evidence>
<dbReference type="InterPro" id="IPR043502">
    <property type="entry name" value="DNA/RNA_pol_sf"/>
</dbReference>
<gene>
    <name evidence="3" type="ORF">Dsin_019081</name>
</gene>
<dbReference type="Proteomes" id="UP001281410">
    <property type="component" value="Unassembled WGS sequence"/>
</dbReference>
<accession>A0AAE0A6I3</accession>
<evidence type="ECO:0000256" key="1">
    <source>
        <dbReference type="SAM" id="MobiDB-lite"/>
    </source>
</evidence>
<feature type="compositionally biased region" description="Basic and acidic residues" evidence="1">
    <location>
        <begin position="79"/>
        <end position="89"/>
    </location>
</feature>
<comment type="caution">
    <text evidence="3">The sequence shown here is derived from an EMBL/GenBank/DDBJ whole genome shotgun (WGS) entry which is preliminary data.</text>
</comment>
<keyword evidence="4" id="KW-1185">Reference proteome</keyword>
<feature type="compositionally biased region" description="Polar residues" evidence="1">
    <location>
        <begin position="53"/>
        <end position="67"/>
    </location>
</feature>
<feature type="domain" description="Reverse transcriptase" evidence="2">
    <location>
        <begin position="262"/>
        <end position="360"/>
    </location>
</feature>
<dbReference type="EMBL" id="JANJYJ010000006">
    <property type="protein sequence ID" value="KAK3205035.1"/>
    <property type="molecule type" value="Genomic_DNA"/>
</dbReference>
<dbReference type="AlphaFoldDB" id="A0AAE0A6I3"/>
<proteinExistence type="predicted"/>
<dbReference type="InterPro" id="IPR000477">
    <property type="entry name" value="RT_dom"/>
</dbReference>
<feature type="region of interest" description="Disordered" evidence="1">
    <location>
        <begin position="131"/>
        <end position="151"/>
    </location>
</feature>
<dbReference type="Pfam" id="PF00078">
    <property type="entry name" value="RVT_1"/>
    <property type="match status" value="1"/>
</dbReference>
<organism evidence="3 4">
    <name type="scientific">Dipteronia sinensis</name>
    <dbReference type="NCBI Taxonomy" id="43782"/>
    <lineage>
        <taxon>Eukaryota</taxon>
        <taxon>Viridiplantae</taxon>
        <taxon>Streptophyta</taxon>
        <taxon>Embryophyta</taxon>
        <taxon>Tracheophyta</taxon>
        <taxon>Spermatophyta</taxon>
        <taxon>Magnoliopsida</taxon>
        <taxon>eudicotyledons</taxon>
        <taxon>Gunneridae</taxon>
        <taxon>Pentapetalae</taxon>
        <taxon>rosids</taxon>
        <taxon>malvids</taxon>
        <taxon>Sapindales</taxon>
        <taxon>Sapindaceae</taxon>
        <taxon>Hippocastanoideae</taxon>
        <taxon>Acereae</taxon>
        <taxon>Dipteronia</taxon>
    </lineage>
</organism>
<dbReference type="PANTHER" id="PTHR19446">
    <property type="entry name" value="REVERSE TRANSCRIPTASES"/>
    <property type="match status" value="1"/>
</dbReference>
<evidence type="ECO:0000259" key="2">
    <source>
        <dbReference type="Pfam" id="PF00078"/>
    </source>
</evidence>
<feature type="compositionally biased region" description="Basic and acidic residues" evidence="1">
    <location>
        <begin position="140"/>
        <end position="151"/>
    </location>
</feature>
<name>A0AAE0A6I3_9ROSI</name>